<evidence type="ECO:0000256" key="2">
    <source>
        <dbReference type="ARBA" id="ARBA00022980"/>
    </source>
</evidence>
<evidence type="ECO:0000256" key="3">
    <source>
        <dbReference type="ARBA" id="ARBA00023274"/>
    </source>
</evidence>
<dbReference type="SUPFAM" id="SSF47973">
    <property type="entry name" value="Ribosomal protein S7"/>
    <property type="match status" value="1"/>
</dbReference>
<dbReference type="GO" id="GO:0005840">
    <property type="term" value="C:ribosome"/>
    <property type="evidence" value="ECO:0007669"/>
    <property type="project" value="UniProtKB-KW"/>
</dbReference>
<dbReference type="RefSeq" id="YP_006666397.1">
    <property type="nucleotide sequence ID" value="NC_018568.1"/>
</dbReference>
<comment type="similarity">
    <text evidence="1">Belongs to the universal ribosomal protein uS7 family.</text>
</comment>
<protein>
    <submittedName>
        <fullName evidence="6">Ribosomal protein S7</fullName>
    </submittedName>
</protein>
<dbReference type="Gene3D" id="1.10.455.10">
    <property type="entry name" value="Ribosomal protein S7 domain"/>
    <property type="match status" value="1"/>
</dbReference>
<reference evidence="6" key="1">
    <citation type="journal article" date="2012" name="Eukaryot. Cell">
        <title>Complete Mitochondrial and Plastid Genomes of the Green Microalga Trebouxiophyceae sp. Strain MX-AZ01 Isolated from a Highly Acidic Geothermal Lake.</title>
        <authorList>
            <person name="Servin-Garciduenas L.E."/>
            <person name="Martinez-Romero E."/>
        </authorList>
    </citation>
    <scope>NUCLEOTIDE SEQUENCE</scope>
    <source>
        <strain evidence="6">MX-AZ01</strain>
    </source>
</reference>
<proteinExistence type="inferred from homology"/>
<accession>J7KDH1</accession>
<dbReference type="AlphaFoldDB" id="J7KDH1"/>
<keyword evidence="2 6" id="KW-0689">Ribosomal protein</keyword>
<evidence type="ECO:0000256" key="4">
    <source>
        <dbReference type="SAM" id="MobiDB-lite"/>
    </source>
</evidence>
<keyword evidence="3" id="KW-0687">Ribonucleoprotein</keyword>
<dbReference type="Pfam" id="PF00177">
    <property type="entry name" value="Ribosomal_S7"/>
    <property type="match status" value="1"/>
</dbReference>
<organism evidence="6">
    <name type="scientific">Trebouxiophyceae sp. MX-AZ01</name>
    <dbReference type="NCBI Taxonomy" id="1208065"/>
    <lineage>
        <taxon>Eukaryota</taxon>
        <taxon>Viridiplantae</taxon>
        <taxon>Chlorophyta</taxon>
        <taxon>core chlorophytes</taxon>
        <taxon>Trebouxiophyceae</taxon>
    </lineage>
</organism>
<feature type="region of interest" description="Disordered" evidence="4">
    <location>
        <begin position="105"/>
        <end position="141"/>
    </location>
</feature>
<gene>
    <name evidence="6" type="primary">rps7</name>
</gene>
<evidence type="ECO:0000259" key="5">
    <source>
        <dbReference type="Pfam" id="PF00177"/>
    </source>
</evidence>
<dbReference type="InterPro" id="IPR023798">
    <property type="entry name" value="Ribosomal_uS7_dom"/>
</dbReference>
<geneLocation type="mitochondrion" evidence="6"/>
<dbReference type="GO" id="GO:1990904">
    <property type="term" value="C:ribonucleoprotein complex"/>
    <property type="evidence" value="ECO:0007669"/>
    <property type="project" value="UniProtKB-KW"/>
</dbReference>
<dbReference type="InterPro" id="IPR036823">
    <property type="entry name" value="Ribosomal_uS7_dom_sf"/>
</dbReference>
<sequence>MPPGTTNAAPIILAKAAGSMESPWTGWMPPRVALVTPQNILLHRASRVARSGLDLEAKGETIQGRVQPVPRISQERSEERTYAPVFLRRYTLSRGQHGSFLLGRGLGPHQIKTPPKGSPGGLTLGWPRLSGNRPKAGDKEAGLSLSRGSLISYLEAAIANVEPSLEIRRKKIAGITRHIPSPVPKARGESLAIRWIVAAAREKARRRGRGLSECLAEELIEAIHKRGEPRQRRDSMHKLAESNRSFVRYRWW</sequence>
<dbReference type="GeneID" id="13543411"/>
<feature type="domain" description="Small ribosomal subunit protein uS7" evidence="5">
    <location>
        <begin position="151"/>
        <end position="244"/>
    </location>
</feature>
<dbReference type="GO" id="GO:0006412">
    <property type="term" value="P:translation"/>
    <property type="evidence" value="ECO:0007669"/>
    <property type="project" value="InterPro"/>
</dbReference>
<evidence type="ECO:0000256" key="1">
    <source>
        <dbReference type="ARBA" id="ARBA00007151"/>
    </source>
</evidence>
<dbReference type="InterPro" id="IPR000235">
    <property type="entry name" value="Ribosomal_uS7"/>
</dbReference>
<dbReference type="EMBL" id="JX315601">
    <property type="protein sequence ID" value="AFQ93752.1"/>
    <property type="molecule type" value="Genomic_DNA"/>
</dbReference>
<keyword evidence="6" id="KW-0496">Mitochondrion</keyword>
<evidence type="ECO:0000313" key="6">
    <source>
        <dbReference type="EMBL" id="AFQ93752.1"/>
    </source>
</evidence>
<name>J7KDH1_9CHLO</name>
<dbReference type="PANTHER" id="PTHR11205">
    <property type="entry name" value="RIBOSOMAL PROTEIN S7"/>
    <property type="match status" value="1"/>
</dbReference>